<name>A0A8J2WZJ4_9STRA</name>
<dbReference type="AlphaFoldDB" id="A0A8J2WZJ4"/>
<feature type="signal peptide" evidence="2">
    <location>
        <begin position="1"/>
        <end position="18"/>
    </location>
</feature>
<sequence length="360" mass="38832">MHAIRTLVLLIVAGASIAKPLARHARHSGTHHPQKVHPIPVAHGKSKATRQDRGQPAAGQRQCQPLVKNGEISPAASMVDPTIKLLLMSSPKAGATLVERLMLARVNLTGAAVHFKGYPLRYSHEVFQQAKGRLPTPGHLASCAPGTGWLCVAIVRNPLDRAISSYIHTLLYWKSLGAPFHELDGNANASFAEFAAALDRRARKKASHSPGDGHFMPQSVPTRTGALRPGVLYVPIEMLTEPGGYACHSLARVRGTGLKAAEAAAQGDNSRHYITKATSSPPGSEHWSFAKVRSAKKTPNYDSFWNNTAFCRKVVGCLYRADVEMYVSACRAPALETCAAFRSACEVQLGRLRDVCGLDV</sequence>
<accession>A0A8J2WZJ4</accession>
<dbReference type="OrthoDB" id="10526454at2759"/>
<evidence type="ECO:0000313" key="3">
    <source>
        <dbReference type="EMBL" id="CAH0372415.1"/>
    </source>
</evidence>
<evidence type="ECO:0000256" key="2">
    <source>
        <dbReference type="SAM" id="SignalP"/>
    </source>
</evidence>
<feature type="chain" id="PRO_5035269563" description="Sulfotransferase domain-containing protein" evidence="2">
    <location>
        <begin position="19"/>
        <end position="360"/>
    </location>
</feature>
<keyword evidence="2" id="KW-0732">Signal</keyword>
<gene>
    <name evidence="3" type="ORF">PECAL_3P24090</name>
</gene>
<evidence type="ECO:0000313" key="4">
    <source>
        <dbReference type="Proteomes" id="UP000789595"/>
    </source>
</evidence>
<keyword evidence="4" id="KW-1185">Reference proteome</keyword>
<evidence type="ECO:0000256" key="1">
    <source>
        <dbReference type="SAM" id="MobiDB-lite"/>
    </source>
</evidence>
<evidence type="ECO:0008006" key="5">
    <source>
        <dbReference type="Google" id="ProtNLM"/>
    </source>
</evidence>
<dbReference type="EMBL" id="CAKKNE010000003">
    <property type="protein sequence ID" value="CAH0372415.1"/>
    <property type="molecule type" value="Genomic_DNA"/>
</dbReference>
<dbReference type="Proteomes" id="UP000789595">
    <property type="component" value="Unassembled WGS sequence"/>
</dbReference>
<organism evidence="3 4">
    <name type="scientific">Pelagomonas calceolata</name>
    <dbReference type="NCBI Taxonomy" id="35677"/>
    <lineage>
        <taxon>Eukaryota</taxon>
        <taxon>Sar</taxon>
        <taxon>Stramenopiles</taxon>
        <taxon>Ochrophyta</taxon>
        <taxon>Pelagophyceae</taxon>
        <taxon>Pelagomonadales</taxon>
        <taxon>Pelagomonadaceae</taxon>
        <taxon>Pelagomonas</taxon>
    </lineage>
</organism>
<reference evidence="3" key="1">
    <citation type="submission" date="2021-11" db="EMBL/GenBank/DDBJ databases">
        <authorList>
            <consortium name="Genoscope - CEA"/>
            <person name="William W."/>
        </authorList>
    </citation>
    <scope>NUCLEOTIDE SEQUENCE</scope>
</reference>
<comment type="caution">
    <text evidence="3">The sequence shown here is derived from an EMBL/GenBank/DDBJ whole genome shotgun (WGS) entry which is preliminary data.</text>
</comment>
<protein>
    <recommendedName>
        <fullName evidence="5">Sulfotransferase domain-containing protein</fullName>
    </recommendedName>
</protein>
<proteinExistence type="predicted"/>
<feature type="compositionally biased region" description="Basic residues" evidence="1">
    <location>
        <begin position="22"/>
        <end position="35"/>
    </location>
</feature>
<feature type="region of interest" description="Disordered" evidence="1">
    <location>
        <begin position="22"/>
        <end position="66"/>
    </location>
</feature>